<evidence type="ECO:0000256" key="1">
    <source>
        <dbReference type="ARBA" id="ARBA00004370"/>
    </source>
</evidence>
<evidence type="ECO:0000256" key="3">
    <source>
        <dbReference type="ARBA" id="ARBA00022989"/>
    </source>
</evidence>
<organism evidence="7 8">
    <name type="scientific">Tetracentron sinense</name>
    <name type="common">Spur-leaf</name>
    <dbReference type="NCBI Taxonomy" id="13715"/>
    <lineage>
        <taxon>Eukaryota</taxon>
        <taxon>Viridiplantae</taxon>
        <taxon>Streptophyta</taxon>
        <taxon>Embryophyta</taxon>
        <taxon>Tracheophyta</taxon>
        <taxon>Spermatophyta</taxon>
        <taxon>Magnoliopsida</taxon>
        <taxon>Trochodendrales</taxon>
        <taxon>Trochodendraceae</taxon>
        <taxon>Tetracentron</taxon>
    </lineage>
</organism>
<feature type="compositionally biased region" description="Basic and acidic residues" evidence="5">
    <location>
        <begin position="1"/>
        <end position="11"/>
    </location>
</feature>
<feature type="region of interest" description="Disordered" evidence="5">
    <location>
        <begin position="1"/>
        <end position="22"/>
    </location>
</feature>
<accession>A0A835DEN7</accession>
<name>A0A835DEN7_TETSI</name>
<keyword evidence="8" id="KW-1185">Reference proteome</keyword>
<dbReference type="InterPro" id="IPR028082">
    <property type="entry name" value="Peripla_BP_I"/>
</dbReference>
<proteinExistence type="predicted"/>
<dbReference type="PANTHER" id="PTHR34836:SF7">
    <property type="entry name" value="RECEPTOR LIGAND BINDING REGION DOMAIN-CONTAINING PROTEIN"/>
    <property type="match status" value="1"/>
</dbReference>
<evidence type="ECO:0000256" key="5">
    <source>
        <dbReference type="SAM" id="MobiDB-lite"/>
    </source>
</evidence>
<dbReference type="GO" id="GO:0016020">
    <property type="term" value="C:membrane"/>
    <property type="evidence" value="ECO:0007669"/>
    <property type="project" value="UniProtKB-SubCell"/>
</dbReference>
<dbReference type="Pfam" id="PF01094">
    <property type="entry name" value="ANF_receptor"/>
    <property type="match status" value="1"/>
</dbReference>
<keyword evidence="2" id="KW-0812">Transmembrane</keyword>
<dbReference type="PANTHER" id="PTHR34836">
    <property type="entry name" value="OS06G0188250 PROTEIN"/>
    <property type="match status" value="1"/>
</dbReference>
<dbReference type="Gene3D" id="3.40.50.2300">
    <property type="match status" value="1"/>
</dbReference>
<dbReference type="Proteomes" id="UP000655225">
    <property type="component" value="Unassembled WGS sequence"/>
</dbReference>
<keyword evidence="3" id="KW-1133">Transmembrane helix</keyword>
<gene>
    <name evidence="7" type="ORF">HHK36_013694</name>
</gene>
<dbReference type="EMBL" id="JABCRI010000009">
    <property type="protein sequence ID" value="KAF8400396.1"/>
    <property type="molecule type" value="Genomic_DNA"/>
</dbReference>
<reference evidence="7 8" key="1">
    <citation type="submission" date="2020-04" db="EMBL/GenBank/DDBJ databases">
        <title>Plant Genome Project.</title>
        <authorList>
            <person name="Zhang R.-G."/>
        </authorList>
    </citation>
    <scope>NUCLEOTIDE SEQUENCE [LARGE SCALE GENOMIC DNA]</scope>
    <source>
        <strain evidence="7">YNK0</strain>
        <tissue evidence="7">Leaf</tissue>
    </source>
</reference>
<dbReference type="SUPFAM" id="SSF53822">
    <property type="entry name" value="Periplasmic binding protein-like I"/>
    <property type="match status" value="1"/>
</dbReference>
<comment type="subcellular location">
    <subcellularLocation>
        <location evidence="1">Membrane</location>
    </subcellularLocation>
</comment>
<protein>
    <recommendedName>
        <fullName evidence="6">Receptor ligand binding region domain-containing protein</fullName>
    </recommendedName>
</protein>
<keyword evidence="4" id="KW-0472">Membrane</keyword>
<evidence type="ECO:0000256" key="4">
    <source>
        <dbReference type="ARBA" id="ARBA00023136"/>
    </source>
</evidence>
<dbReference type="AlphaFoldDB" id="A0A835DEN7"/>
<evidence type="ECO:0000256" key="2">
    <source>
        <dbReference type="ARBA" id="ARBA00022692"/>
    </source>
</evidence>
<feature type="domain" description="Receptor ligand binding region" evidence="6">
    <location>
        <begin position="125"/>
        <end position="175"/>
    </location>
</feature>
<evidence type="ECO:0000259" key="6">
    <source>
        <dbReference type="Pfam" id="PF01094"/>
    </source>
</evidence>
<sequence>MEDRKEEDKGGEPSVEEALGSSLTMEKVAAAKQFIESHYRAQMKNMQERMESLWAESATGRNGSVESKVRVPVGVVIDLNSTVGKIANISISMALSDFYAAHAYSKTRMVPYTRDSKQDVVGAASAASLGSLFFALAKEEGMMTKGYAWIITDGLSSMLDLMTPSTIDSMQGVLGQLESSGFQVFNVIGKGERVIGYCTPKKGLSRELDVVEKADDGSSTGTYDNLVTKFIFRGVDDSAD</sequence>
<dbReference type="InterPro" id="IPR001828">
    <property type="entry name" value="ANF_lig-bd_rcpt"/>
</dbReference>
<dbReference type="OrthoDB" id="1935454at2759"/>
<comment type="caution">
    <text evidence="7">The sequence shown here is derived from an EMBL/GenBank/DDBJ whole genome shotgun (WGS) entry which is preliminary data.</text>
</comment>
<evidence type="ECO:0000313" key="8">
    <source>
        <dbReference type="Proteomes" id="UP000655225"/>
    </source>
</evidence>
<evidence type="ECO:0000313" key="7">
    <source>
        <dbReference type="EMBL" id="KAF8400396.1"/>
    </source>
</evidence>
<dbReference type="InterPro" id="IPR015683">
    <property type="entry name" value="Ionotropic_Glu_rcpt"/>
</dbReference>